<evidence type="ECO:0000256" key="6">
    <source>
        <dbReference type="ARBA" id="ARBA00022679"/>
    </source>
</evidence>
<dbReference type="NCBIfam" id="TIGR01427">
    <property type="entry name" value="PTS_IIC_fructo"/>
    <property type="match status" value="1"/>
</dbReference>
<dbReference type="PANTHER" id="PTHR30505">
    <property type="entry name" value="FRUCTOSE-LIKE PERMEASE"/>
    <property type="match status" value="1"/>
</dbReference>
<keyword evidence="4" id="KW-0597">Phosphoprotein</keyword>
<proteinExistence type="predicted"/>
<dbReference type="SUPFAM" id="SSF55804">
    <property type="entry name" value="Phoshotransferase/anion transport protein"/>
    <property type="match status" value="1"/>
</dbReference>
<keyword evidence="3" id="KW-1003">Cell membrane</keyword>
<feature type="transmembrane region" description="Helical" evidence="12">
    <location>
        <begin position="610"/>
        <end position="631"/>
    </location>
</feature>
<feature type="domain" description="PTS EIIC type-2" evidence="15">
    <location>
        <begin position="314"/>
        <end position="678"/>
    </location>
</feature>
<keyword evidence="8 12" id="KW-0812">Transmembrane</keyword>
<evidence type="ECO:0000259" key="15">
    <source>
        <dbReference type="PROSITE" id="PS51104"/>
    </source>
</evidence>
<dbReference type="Gene3D" id="3.40.50.2300">
    <property type="match status" value="1"/>
</dbReference>
<dbReference type="Proteomes" id="UP001501468">
    <property type="component" value="Unassembled WGS sequence"/>
</dbReference>
<dbReference type="PROSITE" id="PS51094">
    <property type="entry name" value="PTS_EIIA_TYPE_2"/>
    <property type="match status" value="1"/>
</dbReference>
<gene>
    <name evidence="16" type="ORF">GCM10022399_08470</name>
</gene>
<feature type="transmembrane region" description="Helical" evidence="12">
    <location>
        <begin position="526"/>
        <end position="542"/>
    </location>
</feature>
<dbReference type="Pfam" id="PF02378">
    <property type="entry name" value="PTS_EIIC"/>
    <property type="match status" value="1"/>
</dbReference>
<evidence type="ECO:0000256" key="9">
    <source>
        <dbReference type="ARBA" id="ARBA00022777"/>
    </source>
</evidence>
<dbReference type="InterPro" id="IPR006327">
    <property type="entry name" value="PTS_IIC_fruc"/>
</dbReference>
<dbReference type="PROSITE" id="PS51099">
    <property type="entry name" value="PTS_EIIB_TYPE_2"/>
    <property type="match status" value="1"/>
</dbReference>
<dbReference type="Pfam" id="PF00359">
    <property type="entry name" value="PTS_EIIA_2"/>
    <property type="match status" value="1"/>
</dbReference>
<evidence type="ECO:0000259" key="13">
    <source>
        <dbReference type="PROSITE" id="PS51094"/>
    </source>
</evidence>
<reference evidence="17" key="1">
    <citation type="journal article" date="2019" name="Int. J. Syst. Evol. Microbiol.">
        <title>The Global Catalogue of Microorganisms (GCM) 10K type strain sequencing project: providing services to taxonomists for standard genome sequencing and annotation.</title>
        <authorList>
            <consortium name="The Broad Institute Genomics Platform"/>
            <consortium name="The Broad Institute Genome Sequencing Center for Infectious Disease"/>
            <person name="Wu L."/>
            <person name="Ma J."/>
        </authorList>
    </citation>
    <scope>NUCLEOTIDE SEQUENCE [LARGE SCALE GENOMIC DNA]</scope>
    <source>
        <strain evidence="17">JCM 17125</strain>
    </source>
</reference>
<feature type="transmembrane region" description="Helical" evidence="12">
    <location>
        <begin position="549"/>
        <end position="570"/>
    </location>
</feature>
<evidence type="ECO:0000256" key="1">
    <source>
        <dbReference type="ARBA" id="ARBA00004429"/>
    </source>
</evidence>
<dbReference type="InterPro" id="IPR036095">
    <property type="entry name" value="PTS_EIIB-like_sf"/>
</dbReference>
<feature type="transmembrane region" description="Helical" evidence="12">
    <location>
        <begin position="322"/>
        <end position="343"/>
    </location>
</feature>
<evidence type="ECO:0000256" key="2">
    <source>
        <dbReference type="ARBA" id="ARBA00022448"/>
    </source>
</evidence>
<dbReference type="NCBIfam" id="TIGR00829">
    <property type="entry name" value="FRU"/>
    <property type="match status" value="1"/>
</dbReference>
<sequence>MSLITEDQVVLDLTGADRHEATRRLGERLVASGRCTDLETFLDDVRKREETMATGLPGGIGIPHARSAAITEPSLVFGRTEGIDWGAKDGPATLVFLIAAPEGGGDAHMQMLPKLARALMKKDFKAALAAATTEAEVVRIVSAEVALDQPAGAATAAGADRTGAAAPAPAARRSLKLVGVTSCPTGIAHTYMAAEGLENAAKAAGHTMVVETQGSAGSKPLGADVIAAADAVIFAHDLPVKDVGRFAGKPLVDVAVKKGISDGPALVSQAEQLVAEWDADPAKRAAAVAGAGMAVASGGLVSKVEEGASTGTKIRQWLMTGVSYMIPFVAAGGILIALSFMLAQVAMGSNGAIEIVKYNLKPGDPLNIAETFSVTSLTSWAALLFVIGGAAFGFLVPILSGFIAFAIADRPGLVPGIVGGAVAATMGAGFLGGLVTGLLGGFVARWVSGWNVAKGVRGVMPVVVIPLVSSLITIGLFITVLGRPIKGLTDALNSWLTGMTGASAIILGIILGAMMGFDLGGPVNKVAYAFATTGLAAAGAATDAPQLKIMAAVMAAGMVAPLSMALATTLRPKLFSEPERENGKAAWLLGLSFISEGAIPFAAADPVRVIASSVVGSAVTGALVMLFGATLRAPHGGIWVLPLIGNFALFILALLAGVAVMTVIFIALRSREGNLAQVEATATV</sequence>
<evidence type="ECO:0000313" key="17">
    <source>
        <dbReference type="Proteomes" id="UP001501468"/>
    </source>
</evidence>
<comment type="subcellular location">
    <subcellularLocation>
        <location evidence="1">Cell inner membrane</location>
        <topology evidence="1">Multi-pass membrane protein</topology>
    </subcellularLocation>
</comment>
<evidence type="ECO:0000259" key="14">
    <source>
        <dbReference type="PROSITE" id="PS51099"/>
    </source>
</evidence>
<evidence type="ECO:0000256" key="11">
    <source>
        <dbReference type="ARBA" id="ARBA00023136"/>
    </source>
</evidence>
<dbReference type="InterPro" id="IPR003353">
    <property type="entry name" value="PTS_IIB_fruc"/>
</dbReference>
<dbReference type="EMBL" id="BAABDC010000001">
    <property type="protein sequence ID" value="GAA3694218.1"/>
    <property type="molecule type" value="Genomic_DNA"/>
</dbReference>
<dbReference type="SUPFAM" id="SSF52794">
    <property type="entry name" value="PTS system IIB component-like"/>
    <property type="match status" value="1"/>
</dbReference>
<evidence type="ECO:0000313" key="16">
    <source>
        <dbReference type="EMBL" id="GAA3694218.1"/>
    </source>
</evidence>
<feature type="transmembrane region" description="Helical" evidence="12">
    <location>
        <begin position="585"/>
        <end position="603"/>
    </location>
</feature>
<keyword evidence="11 12" id="KW-0472">Membrane</keyword>
<comment type="caution">
    <text evidence="16">The sequence shown here is derived from an EMBL/GenBank/DDBJ whole genome shotgun (WGS) entry which is preliminary data.</text>
</comment>
<accession>A0ABP7CPJ7</accession>
<feature type="transmembrane region" description="Helical" evidence="12">
    <location>
        <begin position="494"/>
        <end position="514"/>
    </location>
</feature>
<keyword evidence="5" id="KW-0762">Sugar transport</keyword>
<keyword evidence="2" id="KW-0813">Transport</keyword>
<keyword evidence="10 12" id="KW-1133">Transmembrane helix</keyword>
<dbReference type="InterPro" id="IPR013014">
    <property type="entry name" value="PTS_EIIC_2"/>
</dbReference>
<keyword evidence="17" id="KW-1185">Reference proteome</keyword>
<feature type="domain" description="PTS EIIB type-2" evidence="14">
    <location>
        <begin position="177"/>
        <end position="272"/>
    </location>
</feature>
<feature type="transmembrane region" description="Helical" evidence="12">
    <location>
        <begin position="420"/>
        <end position="447"/>
    </location>
</feature>
<protein>
    <submittedName>
        <fullName evidence="16">Fructose-specific PTS transporter subunit EIIC</fullName>
    </submittedName>
</protein>
<dbReference type="CDD" id="cd05569">
    <property type="entry name" value="PTS_IIB_fructose"/>
    <property type="match status" value="1"/>
</dbReference>
<dbReference type="Gene3D" id="3.40.930.10">
    <property type="entry name" value="Mannitol-specific EII, Chain A"/>
    <property type="match status" value="1"/>
</dbReference>
<dbReference type="InterPro" id="IPR002178">
    <property type="entry name" value="PTS_EIIA_type-2_dom"/>
</dbReference>
<feature type="transmembrane region" description="Helical" evidence="12">
    <location>
        <begin position="459"/>
        <end position="482"/>
    </location>
</feature>
<keyword evidence="9" id="KW-0418">Kinase</keyword>
<dbReference type="InterPro" id="IPR013011">
    <property type="entry name" value="PTS_EIIB_2"/>
</dbReference>
<evidence type="ECO:0000256" key="3">
    <source>
        <dbReference type="ARBA" id="ARBA00022475"/>
    </source>
</evidence>
<dbReference type="PROSITE" id="PS51104">
    <property type="entry name" value="PTS_EIIC_TYPE_2"/>
    <property type="match status" value="1"/>
</dbReference>
<evidence type="ECO:0000256" key="12">
    <source>
        <dbReference type="SAM" id="Phobius"/>
    </source>
</evidence>
<dbReference type="InterPro" id="IPR050864">
    <property type="entry name" value="Bacterial_PTS_Sugar_Transport"/>
</dbReference>
<dbReference type="RefSeq" id="WP_344941978.1">
    <property type="nucleotide sequence ID" value="NZ_BAABDC010000001.1"/>
</dbReference>
<dbReference type="PANTHER" id="PTHR30505:SF0">
    <property type="entry name" value="FRUCTOSE-LIKE PTS SYSTEM EIIBC COMPONENT-RELATED"/>
    <property type="match status" value="1"/>
</dbReference>
<feature type="domain" description="PTS EIIA type-2" evidence="13">
    <location>
        <begin position="2"/>
        <end position="144"/>
    </location>
</feature>
<organism evidence="16 17">
    <name type="scientific">Terrabacter ginsenosidimutans</name>
    <dbReference type="NCBI Taxonomy" id="490575"/>
    <lineage>
        <taxon>Bacteria</taxon>
        <taxon>Bacillati</taxon>
        <taxon>Actinomycetota</taxon>
        <taxon>Actinomycetes</taxon>
        <taxon>Micrococcales</taxon>
        <taxon>Intrasporangiaceae</taxon>
        <taxon>Terrabacter</taxon>
    </lineage>
</organism>
<name>A0ABP7CPJ7_9MICO</name>
<dbReference type="InterPro" id="IPR016152">
    <property type="entry name" value="PTrfase/Anion_transptr"/>
</dbReference>
<evidence type="ECO:0000256" key="5">
    <source>
        <dbReference type="ARBA" id="ARBA00022597"/>
    </source>
</evidence>
<keyword evidence="6" id="KW-0808">Transferase</keyword>
<evidence type="ECO:0000256" key="4">
    <source>
        <dbReference type="ARBA" id="ARBA00022553"/>
    </source>
</evidence>
<dbReference type="InterPro" id="IPR003501">
    <property type="entry name" value="PTS_EIIB_2/3"/>
</dbReference>
<evidence type="ECO:0000256" key="7">
    <source>
        <dbReference type="ARBA" id="ARBA00022683"/>
    </source>
</evidence>
<dbReference type="InterPro" id="IPR003352">
    <property type="entry name" value="PTS_EIIC"/>
</dbReference>
<evidence type="ECO:0000256" key="10">
    <source>
        <dbReference type="ARBA" id="ARBA00022989"/>
    </source>
</evidence>
<evidence type="ECO:0000256" key="8">
    <source>
        <dbReference type="ARBA" id="ARBA00022692"/>
    </source>
</evidence>
<feature type="transmembrane region" description="Helical" evidence="12">
    <location>
        <begin position="380"/>
        <end position="408"/>
    </location>
</feature>
<feature type="transmembrane region" description="Helical" evidence="12">
    <location>
        <begin position="643"/>
        <end position="668"/>
    </location>
</feature>
<dbReference type="Pfam" id="PF02302">
    <property type="entry name" value="PTS_IIB"/>
    <property type="match status" value="1"/>
</dbReference>
<keyword evidence="7" id="KW-0598">Phosphotransferase system</keyword>
<dbReference type="CDD" id="cd00211">
    <property type="entry name" value="PTS_IIA_fru"/>
    <property type="match status" value="1"/>
</dbReference>